<dbReference type="GO" id="GO:0030313">
    <property type="term" value="C:cell envelope"/>
    <property type="evidence" value="ECO:0007669"/>
    <property type="project" value="UniProtKB-SubCell"/>
</dbReference>
<accession>A0A1H7XTV8</accession>
<dbReference type="PROSITE" id="PS00194">
    <property type="entry name" value="THIOREDOXIN_1"/>
    <property type="match status" value="1"/>
</dbReference>
<evidence type="ECO:0000313" key="7">
    <source>
        <dbReference type="Proteomes" id="UP000199421"/>
    </source>
</evidence>
<evidence type="ECO:0000259" key="5">
    <source>
        <dbReference type="PROSITE" id="PS51352"/>
    </source>
</evidence>
<dbReference type="InterPro" id="IPR013740">
    <property type="entry name" value="Redoxin"/>
</dbReference>
<gene>
    <name evidence="6" type="ORF">SAMN05661044_05000</name>
</gene>
<feature type="domain" description="Thioredoxin" evidence="5">
    <location>
        <begin position="26"/>
        <end position="165"/>
    </location>
</feature>
<dbReference type="RefSeq" id="WP_093330943.1">
    <property type="nucleotide sequence ID" value="NZ_FOAF01000011.1"/>
</dbReference>
<keyword evidence="4" id="KW-0676">Redox-active center</keyword>
<evidence type="ECO:0000256" key="3">
    <source>
        <dbReference type="ARBA" id="ARBA00023157"/>
    </source>
</evidence>
<keyword evidence="2" id="KW-0201">Cytochrome c-type biogenesis</keyword>
<dbReference type="InterPro" id="IPR050553">
    <property type="entry name" value="Thioredoxin_ResA/DsbE_sf"/>
</dbReference>
<name>A0A1H7XTV8_OLID1</name>
<dbReference type="PROSITE" id="PS51352">
    <property type="entry name" value="THIOREDOXIN_2"/>
    <property type="match status" value="1"/>
</dbReference>
<organism evidence="6 7">
    <name type="scientific">Olivibacter domesticus</name>
    <name type="common">Pseudosphingobacterium domesticum</name>
    <dbReference type="NCBI Taxonomy" id="407022"/>
    <lineage>
        <taxon>Bacteria</taxon>
        <taxon>Pseudomonadati</taxon>
        <taxon>Bacteroidota</taxon>
        <taxon>Sphingobacteriia</taxon>
        <taxon>Sphingobacteriales</taxon>
        <taxon>Sphingobacteriaceae</taxon>
        <taxon>Olivibacter</taxon>
    </lineage>
</organism>
<dbReference type="CDD" id="cd02966">
    <property type="entry name" value="TlpA_like_family"/>
    <property type="match status" value="1"/>
</dbReference>
<dbReference type="PANTHER" id="PTHR42852:SF6">
    <property type="entry name" value="THIOL:DISULFIDE INTERCHANGE PROTEIN DSBE"/>
    <property type="match status" value="1"/>
</dbReference>
<dbReference type="SUPFAM" id="SSF52833">
    <property type="entry name" value="Thioredoxin-like"/>
    <property type="match status" value="1"/>
</dbReference>
<dbReference type="InterPro" id="IPR017937">
    <property type="entry name" value="Thioredoxin_CS"/>
</dbReference>
<reference evidence="7" key="1">
    <citation type="submission" date="2016-10" db="EMBL/GenBank/DDBJ databases">
        <authorList>
            <person name="Varghese N."/>
            <person name="Submissions S."/>
        </authorList>
    </citation>
    <scope>NUCLEOTIDE SEQUENCE [LARGE SCALE GENOMIC DNA]</scope>
    <source>
        <strain evidence="7">DSM 18733</strain>
    </source>
</reference>
<dbReference type="PANTHER" id="PTHR42852">
    <property type="entry name" value="THIOL:DISULFIDE INTERCHANGE PROTEIN DSBE"/>
    <property type="match status" value="1"/>
</dbReference>
<dbReference type="AlphaFoldDB" id="A0A1H7XTV8"/>
<dbReference type="InterPro" id="IPR036249">
    <property type="entry name" value="Thioredoxin-like_sf"/>
</dbReference>
<dbReference type="Gene3D" id="3.40.30.10">
    <property type="entry name" value="Glutaredoxin"/>
    <property type="match status" value="1"/>
</dbReference>
<dbReference type="GO" id="GO:0017004">
    <property type="term" value="P:cytochrome complex assembly"/>
    <property type="evidence" value="ECO:0007669"/>
    <property type="project" value="UniProtKB-KW"/>
</dbReference>
<proteinExistence type="predicted"/>
<evidence type="ECO:0000313" key="6">
    <source>
        <dbReference type="EMBL" id="SEM37372.1"/>
    </source>
</evidence>
<dbReference type="STRING" id="407022.SAMN05661044_05000"/>
<evidence type="ECO:0000256" key="1">
    <source>
        <dbReference type="ARBA" id="ARBA00004196"/>
    </source>
</evidence>
<evidence type="ECO:0000256" key="4">
    <source>
        <dbReference type="ARBA" id="ARBA00023284"/>
    </source>
</evidence>
<dbReference type="InterPro" id="IPR013766">
    <property type="entry name" value="Thioredoxin_domain"/>
</dbReference>
<comment type="subcellular location">
    <subcellularLocation>
        <location evidence="1">Cell envelope</location>
    </subcellularLocation>
</comment>
<sequence>MRYILFFIVGFLPIFSYAQDQQEWLVKIGDNAPNFEFTLADSSVKNLHDYKGKIILINFFATWCPPCRAELPRVQKEIYDIYKSNKNFELFVFGREEDWNRLMPFIQKTGYTFPILPDVKREIFSKYANSGIPRNVLIDEQGKIIYLSLGYTEEEFNNLLDVLKNKLN</sequence>
<dbReference type="GO" id="GO:0016491">
    <property type="term" value="F:oxidoreductase activity"/>
    <property type="evidence" value="ECO:0007669"/>
    <property type="project" value="InterPro"/>
</dbReference>
<dbReference type="OrthoDB" id="9815205at2"/>
<evidence type="ECO:0000256" key="2">
    <source>
        <dbReference type="ARBA" id="ARBA00022748"/>
    </source>
</evidence>
<dbReference type="Pfam" id="PF08534">
    <property type="entry name" value="Redoxin"/>
    <property type="match status" value="1"/>
</dbReference>
<keyword evidence="7" id="KW-1185">Reference proteome</keyword>
<keyword evidence="3" id="KW-1015">Disulfide bond</keyword>
<dbReference type="EMBL" id="FOAF01000011">
    <property type="protein sequence ID" value="SEM37372.1"/>
    <property type="molecule type" value="Genomic_DNA"/>
</dbReference>
<protein>
    <submittedName>
        <fullName evidence="6">Peroxiredoxin</fullName>
    </submittedName>
</protein>
<dbReference type="Proteomes" id="UP000199421">
    <property type="component" value="Unassembled WGS sequence"/>
</dbReference>